<dbReference type="Gramene" id="AET7Gv20956100.4">
    <property type="protein sequence ID" value="AET7Gv20956100.4"/>
    <property type="gene ID" value="AET7Gv20956100"/>
</dbReference>
<protein>
    <submittedName>
        <fullName evidence="1">Uncharacterized protein</fullName>
    </submittedName>
</protein>
<proteinExistence type="predicted"/>
<dbReference type="AlphaFoldDB" id="A0A453SJ36"/>
<reference evidence="1" key="4">
    <citation type="submission" date="2019-03" db="UniProtKB">
        <authorList>
            <consortium name="EnsemblPlants"/>
        </authorList>
    </citation>
    <scope>IDENTIFICATION</scope>
</reference>
<organism evidence="1 2">
    <name type="scientific">Aegilops tauschii subsp. strangulata</name>
    <name type="common">Goatgrass</name>
    <dbReference type="NCBI Taxonomy" id="200361"/>
    <lineage>
        <taxon>Eukaryota</taxon>
        <taxon>Viridiplantae</taxon>
        <taxon>Streptophyta</taxon>
        <taxon>Embryophyta</taxon>
        <taxon>Tracheophyta</taxon>
        <taxon>Spermatophyta</taxon>
        <taxon>Magnoliopsida</taxon>
        <taxon>Liliopsida</taxon>
        <taxon>Poales</taxon>
        <taxon>Poaceae</taxon>
        <taxon>BOP clade</taxon>
        <taxon>Pooideae</taxon>
        <taxon>Triticodae</taxon>
        <taxon>Triticeae</taxon>
        <taxon>Triticinae</taxon>
        <taxon>Aegilops</taxon>
    </lineage>
</organism>
<name>A0A453SJ36_AEGTS</name>
<reference evidence="2" key="1">
    <citation type="journal article" date="2014" name="Science">
        <title>Ancient hybridizations among the ancestral genomes of bread wheat.</title>
        <authorList>
            <consortium name="International Wheat Genome Sequencing Consortium,"/>
            <person name="Marcussen T."/>
            <person name="Sandve S.R."/>
            <person name="Heier L."/>
            <person name="Spannagl M."/>
            <person name="Pfeifer M."/>
            <person name="Jakobsen K.S."/>
            <person name="Wulff B.B."/>
            <person name="Steuernagel B."/>
            <person name="Mayer K.F."/>
            <person name="Olsen O.A."/>
        </authorList>
    </citation>
    <scope>NUCLEOTIDE SEQUENCE [LARGE SCALE GENOMIC DNA]</scope>
    <source>
        <strain evidence="2">cv. AL8/78</strain>
    </source>
</reference>
<accession>A0A453SJ36</accession>
<reference evidence="1" key="3">
    <citation type="journal article" date="2017" name="Nature">
        <title>Genome sequence of the progenitor of the wheat D genome Aegilops tauschii.</title>
        <authorList>
            <person name="Luo M.C."/>
            <person name="Gu Y.Q."/>
            <person name="Puiu D."/>
            <person name="Wang H."/>
            <person name="Twardziok S.O."/>
            <person name="Deal K.R."/>
            <person name="Huo N."/>
            <person name="Zhu T."/>
            <person name="Wang L."/>
            <person name="Wang Y."/>
            <person name="McGuire P.E."/>
            <person name="Liu S."/>
            <person name="Long H."/>
            <person name="Ramasamy R.K."/>
            <person name="Rodriguez J.C."/>
            <person name="Van S.L."/>
            <person name="Yuan L."/>
            <person name="Wang Z."/>
            <person name="Xia Z."/>
            <person name="Xiao L."/>
            <person name="Anderson O.D."/>
            <person name="Ouyang S."/>
            <person name="Liang Y."/>
            <person name="Zimin A.V."/>
            <person name="Pertea G."/>
            <person name="Qi P."/>
            <person name="Bennetzen J.L."/>
            <person name="Dai X."/>
            <person name="Dawson M.W."/>
            <person name="Muller H.G."/>
            <person name="Kugler K."/>
            <person name="Rivarola-Duarte L."/>
            <person name="Spannagl M."/>
            <person name="Mayer K.F.X."/>
            <person name="Lu F.H."/>
            <person name="Bevan M.W."/>
            <person name="Leroy P."/>
            <person name="Li P."/>
            <person name="You F.M."/>
            <person name="Sun Q."/>
            <person name="Liu Z."/>
            <person name="Lyons E."/>
            <person name="Wicker T."/>
            <person name="Salzberg S.L."/>
            <person name="Devos K.M."/>
            <person name="Dvorak J."/>
        </authorList>
    </citation>
    <scope>NUCLEOTIDE SEQUENCE [LARGE SCALE GENOMIC DNA]</scope>
    <source>
        <strain evidence="1">cv. AL8/78</strain>
    </source>
</reference>
<dbReference type="EnsemblPlants" id="AET7Gv20956100.4">
    <property type="protein sequence ID" value="AET7Gv20956100.4"/>
    <property type="gene ID" value="AET7Gv20956100"/>
</dbReference>
<evidence type="ECO:0000313" key="2">
    <source>
        <dbReference type="Proteomes" id="UP000015105"/>
    </source>
</evidence>
<dbReference type="Proteomes" id="UP000015105">
    <property type="component" value="Chromosome 7D"/>
</dbReference>
<reference evidence="1" key="5">
    <citation type="journal article" date="2021" name="G3 (Bethesda)">
        <title>Aegilops tauschii genome assembly Aet v5.0 features greater sequence contiguity and improved annotation.</title>
        <authorList>
            <person name="Wang L."/>
            <person name="Zhu T."/>
            <person name="Rodriguez J.C."/>
            <person name="Deal K.R."/>
            <person name="Dubcovsky J."/>
            <person name="McGuire P.E."/>
            <person name="Lux T."/>
            <person name="Spannagl M."/>
            <person name="Mayer K.F.X."/>
            <person name="Baldrich P."/>
            <person name="Meyers B.C."/>
            <person name="Huo N."/>
            <person name="Gu Y.Q."/>
            <person name="Zhou H."/>
            <person name="Devos K.M."/>
            <person name="Bennetzen J.L."/>
            <person name="Unver T."/>
            <person name="Budak H."/>
            <person name="Gulick P.J."/>
            <person name="Galiba G."/>
            <person name="Kalapos B."/>
            <person name="Nelson D.R."/>
            <person name="Li P."/>
            <person name="You F.M."/>
            <person name="Luo M.C."/>
            <person name="Dvorak J."/>
        </authorList>
    </citation>
    <scope>NUCLEOTIDE SEQUENCE [LARGE SCALE GENOMIC DNA]</scope>
    <source>
        <strain evidence="1">cv. AL8/78</strain>
    </source>
</reference>
<sequence>VNMSFSVQVFLPNGCMKEYPYLADEADGPSTALPQSAKQLVAATVSKKRKYNRQVVSAIPAPVPAIKAKKVESQSKPAGVLRGHSFTKQITSSSLTKLFV</sequence>
<reference evidence="2" key="2">
    <citation type="journal article" date="2017" name="Nat. Plants">
        <title>The Aegilops tauschii genome reveals multiple impacts of transposons.</title>
        <authorList>
            <person name="Zhao G."/>
            <person name="Zou C."/>
            <person name="Li K."/>
            <person name="Wang K."/>
            <person name="Li T."/>
            <person name="Gao L."/>
            <person name="Zhang X."/>
            <person name="Wang H."/>
            <person name="Yang Z."/>
            <person name="Liu X."/>
            <person name="Jiang W."/>
            <person name="Mao L."/>
            <person name="Kong X."/>
            <person name="Jiao Y."/>
            <person name="Jia J."/>
        </authorList>
    </citation>
    <scope>NUCLEOTIDE SEQUENCE [LARGE SCALE GENOMIC DNA]</scope>
    <source>
        <strain evidence="2">cv. AL8/78</strain>
    </source>
</reference>
<evidence type="ECO:0000313" key="1">
    <source>
        <dbReference type="EnsemblPlants" id="AET7Gv20956100.4"/>
    </source>
</evidence>
<keyword evidence="2" id="KW-1185">Reference proteome</keyword>